<evidence type="ECO:0000313" key="6">
    <source>
        <dbReference type="EMBL" id="GEY19957.1"/>
    </source>
</evidence>
<keyword evidence="5" id="KW-0472">Membrane</keyword>
<dbReference type="GO" id="GO:0005783">
    <property type="term" value="C:endoplasmic reticulum"/>
    <property type="evidence" value="ECO:0007669"/>
    <property type="project" value="TreeGrafter"/>
</dbReference>
<dbReference type="GO" id="GO:0005886">
    <property type="term" value="C:plasma membrane"/>
    <property type="evidence" value="ECO:0007669"/>
    <property type="project" value="TreeGrafter"/>
</dbReference>
<evidence type="ECO:0000256" key="3">
    <source>
        <dbReference type="ARBA" id="ARBA00022692"/>
    </source>
</evidence>
<reference evidence="6" key="1">
    <citation type="journal article" date="2019" name="Sci. Rep.">
        <title>Draft genome of Tanacetum cinerariifolium, the natural source of mosquito coil.</title>
        <authorList>
            <person name="Yamashiro T."/>
            <person name="Shiraishi A."/>
            <person name="Satake H."/>
            <person name="Nakayama K."/>
        </authorList>
    </citation>
    <scope>NUCLEOTIDE SEQUENCE</scope>
</reference>
<dbReference type="EMBL" id="BKCJ010159345">
    <property type="protein sequence ID" value="GEY19957.1"/>
    <property type="molecule type" value="Genomic_DNA"/>
</dbReference>
<evidence type="ECO:0000256" key="5">
    <source>
        <dbReference type="ARBA" id="ARBA00023136"/>
    </source>
</evidence>
<evidence type="ECO:0000256" key="1">
    <source>
        <dbReference type="ARBA" id="ARBA00004141"/>
    </source>
</evidence>
<keyword evidence="3" id="KW-0812">Transmembrane</keyword>
<gene>
    <name evidence="6" type="ORF">Tci_391931</name>
</gene>
<sequence>MSNCSCLSDETLPEIALICGNFHIPNLSYCLNISLEVVEIVNRYNDRCAPSGSKADKVRFIQSSTADKTCNITLHVHKDMKHPIYVYYQLDNLYIRITKRGKDSIEQDCILQHHEDHNMAARLATIMFNSLKGRSIQGRVYQRKEPLFVAIFQPMVVLKGSLCKYRSHHSPKGAALEALLLCRTTVNFLGEL</sequence>
<dbReference type="Pfam" id="PF03381">
    <property type="entry name" value="CDC50"/>
    <property type="match status" value="1"/>
</dbReference>
<accession>A0A699HHJ0</accession>
<dbReference type="PANTHER" id="PTHR10926:SF0">
    <property type="entry name" value="CDC50, ISOFORM A"/>
    <property type="match status" value="1"/>
</dbReference>
<evidence type="ECO:0000256" key="2">
    <source>
        <dbReference type="ARBA" id="ARBA00009457"/>
    </source>
</evidence>
<evidence type="ECO:0000256" key="4">
    <source>
        <dbReference type="ARBA" id="ARBA00022989"/>
    </source>
</evidence>
<organism evidence="6">
    <name type="scientific">Tanacetum cinerariifolium</name>
    <name type="common">Dalmatian daisy</name>
    <name type="synonym">Chrysanthemum cinerariifolium</name>
    <dbReference type="NCBI Taxonomy" id="118510"/>
    <lineage>
        <taxon>Eukaryota</taxon>
        <taxon>Viridiplantae</taxon>
        <taxon>Streptophyta</taxon>
        <taxon>Embryophyta</taxon>
        <taxon>Tracheophyta</taxon>
        <taxon>Spermatophyta</taxon>
        <taxon>Magnoliopsida</taxon>
        <taxon>eudicotyledons</taxon>
        <taxon>Gunneridae</taxon>
        <taxon>Pentapetalae</taxon>
        <taxon>asterids</taxon>
        <taxon>campanulids</taxon>
        <taxon>Asterales</taxon>
        <taxon>Asteraceae</taxon>
        <taxon>Asteroideae</taxon>
        <taxon>Anthemideae</taxon>
        <taxon>Anthemidinae</taxon>
        <taxon>Tanacetum</taxon>
    </lineage>
</organism>
<proteinExistence type="inferred from homology"/>
<keyword evidence="4" id="KW-1133">Transmembrane helix</keyword>
<comment type="caution">
    <text evidence="6">The sequence shown here is derived from an EMBL/GenBank/DDBJ whole genome shotgun (WGS) entry which is preliminary data.</text>
</comment>
<dbReference type="AlphaFoldDB" id="A0A699HHJ0"/>
<comment type="subcellular location">
    <subcellularLocation>
        <location evidence="1">Membrane</location>
        <topology evidence="1">Multi-pass membrane protein</topology>
    </subcellularLocation>
</comment>
<dbReference type="PANTHER" id="PTHR10926">
    <property type="entry name" value="CELL CYCLE CONTROL PROTEIN 50"/>
    <property type="match status" value="1"/>
</dbReference>
<dbReference type="InterPro" id="IPR005045">
    <property type="entry name" value="CDC50/LEM3_fam"/>
</dbReference>
<dbReference type="GO" id="GO:0005794">
    <property type="term" value="C:Golgi apparatus"/>
    <property type="evidence" value="ECO:0007669"/>
    <property type="project" value="TreeGrafter"/>
</dbReference>
<name>A0A699HHJ0_TANCI</name>
<protein>
    <submittedName>
        <fullName evidence="6">Villin-3-like isoform X1</fullName>
    </submittedName>
</protein>
<comment type="similarity">
    <text evidence="2">Belongs to the CDC50/LEM3 family.</text>
</comment>